<dbReference type="InterPro" id="IPR012338">
    <property type="entry name" value="Beta-lactam/transpept-like"/>
</dbReference>
<dbReference type="Pfam" id="PF13354">
    <property type="entry name" value="Beta-lactamase2"/>
    <property type="match status" value="1"/>
</dbReference>
<dbReference type="RefSeq" id="WP_066290225.1">
    <property type="nucleotide sequence ID" value="NZ_CP016761.1"/>
</dbReference>
<dbReference type="SUPFAM" id="SSF56601">
    <property type="entry name" value="beta-lactamase/transpeptidase-like"/>
    <property type="match status" value="1"/>
</dbReference>
<sequence>MLKLIENDLLHLISSGKGVYGVSIYHFETEEEFSHNQNEEFYAASIIKLPIMSAVFAQVAEGKRSLSDKIQIRSEDIVSGDGILKNLSPGMEWTIHDLVVLMIIESDNTATNLLIDLIGVENIQLYMTIWGFKTTQFRHKLQIKPSRKHNESNLITAKEINNFLRNIAMGNIVSMSVCSKMVDIMKQQKMNGLLPSLLPENDGVIGTIPIWEMAHKTGYVPGVEHNAGLFYLPGQTFAITALGKNVPNRDEPKRIMGELGLLLYERSIVLSKVYK</sequence>
<gene>
    <name evidence="2" type="ORF">ABE41_011330</name>
</gene>
<dbReference type="AlphaFoldDB" id="A0A1B1Z532"/>
<protein>
    <recommendedName>
        <fullName evidence="1">Beta-lactamase class A catalytic domain-containing protein</fullName>
    </recommendedName>
</protein>
<dbReference type="KEGG" id="far:ABE41_011330"/>
<dbReference type="Proteomes" id="UP000077412">
    <property type="component" value="Chromosome"/>
</dbReference>
<dbReference type="GO" id="GO:0008800">
    <property type="term" value="F:beta-lactamase activity"/>
    <property type="evidence" value="ECO:0007669"/>
    <property type="project" value="InterPro"/>
</dbReference>
<organism evidence="2 3">
    <name type="scientific">Fictibacillus arsenicus</name>
    <dbReference type="NCBI Taxonomy" id="255247"/>
    <lineage>
        <taxon>Bacteria</taxon>
        <taxon>Bacillati</taxon>
        <taxon>Bacillota</taxon>
        <taxon>Bacilli</taxon>
        <taxon>Bacillales</taxon>
        <taxon>Fictibacillaceae</taxon>
        <taxon>Fictibacillus</taxon>
    </lineage>
</organism>
<dbReference type="GO" id="GO:0046677">
    <property type="term" value="P:response to antibiotic"/>
    <property type="evidence" value="ECO:0007669"/>
    <property type="project" value="InterPro"/>
</dbReference>
<dbReference type="PANTHER" id="PTHR35333">
    <property type="entry name" value="BETA-LACTAMASE"/>
    <property type="match status" value="1"/>
</dbReference>
<evidence type="ECO:0000313" key="3">
    <source>
        <dbReference type="Proteomes" id="UP000077412"/>
    </source>
</evidence>
<feature type="domain" description="Beta-lactamase class A catalytic" evidence="1">
    <location>
        <begin position="21"/>
        <end position="242"/>
    </location>
</feature>
<dbReference type="PANTHER" id="PTHR35333:SF3">
    <property type="entry name" value="BETA-LACTAMASE-TYPE TRANSPEPTIDASE FOLD CONTAINING PROTEIN"/>
    <property type="match status" value="1"/>
</dbReference>
<evidence type="ECO:0000313" key="2">
    <source>
        <dbReference type="EMBL" id="ANX12603.1"/>
    </source>
</evidence>
<dbReference type="STRING" id="255247.ABE41_011330"/>
<accession>A0A1B1Z532</accession>
<dbReference type="InterPro" id="IPR000871">
    <property type="entry name" value="Beta-lactam_class-A"/>
</dbReference>
<proteinExistence type="predicted"/>
<evidence type="ECO:0000259" key="1">
    <source>
        <dbReference type="Pfam" id="PF13354"/>
    </source>
</evidence>
<dbReference type="GO" id="GO:0030655">
    <property type="term" value="P:beta-lactam antibiotic catabolic process"/>
    <property type="evidence" value="ECO:0007669"/>
    <property type="project" value="InterPro"/>
</dbReference>
<dbReference type="EMBL" id="CP016761">
    <property type="protein sequence ID" value="ANX12603.1"/>
    <property type="molecule type" value="Genomic_DNA"/>
</dbReference>
<dbReference type="Gene3D" id="3.40.710.10">
    <property type="entry name" value="DD-peptidase/beta-lactamase superfamily"/>
    <property type="match status" value="1"/>
</dbReference>
<keyword evidence="3" id="KW-1185">Reference proteome</keyword>
<reference evidence="2 3" key="1">
    <citation type="submission" date="2016-08" db="EMBL/GenBank/DDBJ databases">
        <title>Complete genome sequence of Fictibacillus arsenicus G25-54, a strain with toxicity to nematodes and a potential arsenic-resistance activity.</title>
        <authorList>
            <person name="Zheng Z."/>
        </authorList>
    </citation>
    <scope>NUCLEOTIDE SEQUENCE [LARGE SCALE GENOMIC DNA]</scope>
    <source>
        <strain evidence="2 3">G25-54</strain>
    </source>
</reference>
<dbReference type="InterPro" id="IPR045155">
    <property type="entry name" value="Beta-lactam_cat"/>
</dbReference>
<dbReference type="OrthoDB" id="9775096at2"/>
<name>A0A1B1Z532_9BACL</name>